<evidence type="ECO:0000313" key="3">
    <source>
        <dbReference type="Proteomes" id="UP000539313"/>
    </source>
</evidence>
<keyword evidence="1" id="KW-0812">Transmembrane</keyword>
<keyword evidence="3" id="KW-1185">Reference proteome</keyword>
<evidence type="ECO:0000313" key="2">
    <source>
        <dbReference type="EMBL" id="MBA9008024.1"/>
    </source>
</evidence>
<dbReference type="Proteomes" id="UP000539313">
    <property type="component" value="Unassembled WGS sequence"/>
</dbReference>
<comment type="caution">
    <text evidence="2">The sequence shown here is derived from an EMBL/GenBank/DDBJ whole genome shotgun (WGS) entry which is preliminary data.</text>
</comment>
<proteinExistence type="predicted"/>
<reference evidence="2 3" key="1">
    <citation type="submission" date="2020-08" db="EMBL/GenBank/DDBJ databases">
        <title>Sequencing the genomes of 1000 actinobacteria strains.</title>
        <authorList>
            <person name="Klenk H.-P."/>
        </authorList>
    </citation>
    <scope>NUCLEOTIDE SEQUENCE [LARGE SCALE GENOMIC DNA]</scope>
    <source>
        <strain evidence="2 3">DSM 45823</strain>
    </source>
</reference>
<dbReference type="EMBL" id="JACJII010000001">
    <property type="protein sequence ID" value="MBA9008024.1"/>
    <property type="molecule type" value="Genomic_DNA"/>
</dbReference>
<keyword evidence="1" id="KW-1133">Transmembrane helix</keyword>
<name>A0A7W3RCN9_9ACTN</name>
<sequence>MNPLHDPVLTYLRALLGERVRRARAADRGLGVSAIEWAIITGMLAVIAIAVFAVIRDRIQSAANRIDTGY</sequence>
<dbReference type="RefSeq" id="WP_119728589.1">
    <property type="nucleotide sequence ID" value="NZ_JACJII010000001.1"/>
</dbReference>
<protein>
    <submittedName>
        <fullName evidence="2">Flp pilus assembly pilin Flp</fullName>
    </submittedName>
</protein>
<accession>A0A7W3RCN9</accession>
<gene>
    <name evidence="2" type="ORF">HNR21_006906</name>
</gene>
<feature type="transmembrane region" description="Helical" evidence="1">
    <location>
        <begin position="34"/>
        <end position="55"/>
    </location>
</feature>
<evidence type="ECO:0000256" key="1">
    <source>
        <dbReference type="SAM" id="Phobius"/>
    </source>
</evidence>
<dbReference type="AlphaFoldDB" id="A0A7W3RCN9"/>
<organism evidence="2 3">
    <name type="scientific">Thermomonospora cellulosilytica</name>
    <dbReference type="NCBI Taxonomy" id="1411118"/>
    <lineage>
        <taxon>Bacteria</taxon>
        <taxon>Bacillati</taxon>
        <taxon>Actinomycetota</taxon>
        <taxon>Actinomycetes</taxon>
        <taxon>Streptosporangiales</taxon>
        <taxon>Thermomonosporaceae</taxon>
        <taxon>Thermomonospora</taxon>
    </lineage>
</organism>
<keyword evidence="1" id="KW-0472">Membrane</keyword>